<dbReference type="RefSeq" id="WP_217776683.1">
    <property type="nucleotide sequence ID" value="NZ_JAHRWL010000001.1"/>
</dbReference>
<feature type="domain" description="OmpA-like" evidence="3">
    <location>
        <begin position="588"/>
        <end position="693"/>
    </location>
</feature>
<protein>
    <submittedName>
        <fullName evidence="4">OmpA family protein</fullName>
    </submittedName>
</protein>
<reference evidence="4" key="1">
    <citation type="submission" date="2021-06" db="EMBL/GenBank/DDBJ databases">
        <title>Thalassococcus sp. CAU 1522 isolated from sea sand, Republic of Korea.</title>
        <authorList>
            <person name="Kim W."/>
        </authorList>
    </citation>
    <scope>NUCLEOTIDE SEQUENCE</scope>
    <source>
        <strain evidence="4">CAU 1522</strain>
    </source>
</reference>
<dbReference type="Pfam" id="PF00691">
    <property type="entry name" value="OmpA"/>
    <property type="match status" value="1"/>
</dbReference>
<evidence type="ECO:0000313" key="5">
    <source>
        <dbReference type="Proteomes" id="UP001166293"/>
    </source>
</evidence>
<keyword evidence="1" id="KW-0472">Membrane</keyword>
<dbReference type="PROSITE" id="PS50914">
    <property type="entry name" value="BON"/>
    <property type="match status" value="1"/>
</dbReference>
<sequence length="693" mass="71363">MRDFLAILVIVAAVVGFGVFTVPSDEPLINAGIRAEAARIAAASEHPLSVAVADRIVTVEGSVESADDMARLVQALSGIDGVAQVENRLALLDAVRPFVVEAIKDGSAVAVTGFASGVDLAEELGRALRADVSLPVASGAPDAAWGSVALRGAQALAQMIDGRMRLRDRVLEIEGRVLLPGTAAALRAGFELLPEHYFVRLSIQAVDDGRPYSLLISRDRRMGQRVTGKVPPDFDLAVLAPLGPLHGVAIDHAPLPLIQPGFEDALALSLPVFAHLTEGQLALGPGTVSLVGGLADPAIAAQAEALHGTLPPGFSLNLSLVPPDPGPDLALRLDRVADGVVATGHVPSDFDLAALAAAIGLPVDAAGVTRGPYPDLDGWSTTLLDRAPALGPLSEGVLILDAAGARLDGVAPNPDAAARVEAAMQGADVVLAVADDGAPPDFTVSYDAATGAQVEGKLMRGLSVAALAEALGVEPMRGAPRLAPGGDGDTALAALAAMRPYLAEVETLRLHATTSATVIAVTLTPRAPIDRLEPMMRRALPLGVALDAATAPPPPSGTRRQHAHLNVPQIFSDGYWLPDLGAVPEVEGCTAALATLPAIRFDTGSFVLEPGTMWPLASLAGLVRACTAFRGLVLEIEGQAASSSLPALNRQLSRRRAEAVADALVARGVDPAMIETTGAGDQGSGDRLVFRWK</sequence>
<name>A0ABS6N485_9RHOB</name>
<feature type="domain" description="BON" evidence="2">
    <location>
        <begin position="25"/>
        <end position="93"/>
    </location>
</feature>
<evidence type="ECO:0000256" key="1">
    <source>
        <dbReference type="PROSITE-ProRule" id="PRU00473"/>
    </source>
</evidence>
<dbReference type="Proteomes" id="UP001166293">
    <property type="component" value="Unassembled WGS sequence"/>
</dbReference>
<keyword evidence="5" id="KW-1185">Reference proteome</keyword>
<dbReference type="InterPro" id="IPR006665">
    <property type="entry name" value="OmpA-like"/>
</dbReference>
<evidence type="ECO:0000259" key="2">
    <source>
        <dbReference type="PROSITE" id="PS50914"/>
    </source>
</evidence>
<dbReference type="InterPro" id="IPR007055">
    <property type="entry name" value="BON_dom"/>
</dbReference>
<evidence type="ECO:0000259" key="3">
    <source>
        <dbReference type="PROSITE" id="PS51123"/>
    </source>
</evidence>
<comment type="caution">
    <text evidence="4">The sequence shown here is derived from an EMBL/GenBank/DDBJ whole genome shotgun (WGS) entry which is preliminary data.</text>
</comment>
<accession>A0ABS6N485</accession>
<proteinExistence type="predicted"/>
<evidence type="ECO:0000313" key="4">
    <source>
        <dbReference type="EMBL" id="MBV2358835.1"/>
    </source>
</evidence>
<organism evidence="4 5">
    <name type="scientific">Thalassococcus arenae</name>
    <dbReference type="NCBI Taxonomy" id="2851652"/>
    <lineage>
        <taxon>Bacteria</taxon>
        <taxon>Pseudomonadati</taxon>
        <taxon>Pseudomonadota</taxon>
        <taxon>Alphaproteobacteria</taxon>
        <taxon>Rhodobacterales</taxon>
        <taxon>Roseobacteraceae</taxon>
        <taxon>Thalassococcus</taxon>
    </lineage>
</organism>
<dbReference type="PROSITE" id="PS51123">
    <property type="entry name" value="OMPA_2"/>
    <property type="match status" value="1"/>
</dbReference>
<dbReference type="EMBL" id="JAHRWL010000001">
    <property type="protein sequence ID" value="MBV2358835.1"/>
    <property type="molecule type" value="Genomic_DNA"/>
</dbReference>
<gene>
    <name evidence="4" type="ORF">KUH32_03535</name>
</gene>
<dbReference type="CDD" id="cd07185">
    <property type="entry name" value="OmpA_C-like"/>
    <property type="match status" value="1"/>
</dbReference>